<accession>A0A2P2PLI5</accession>
<organism evidence="1">
    <name type="scientific">Rhizophora mucronata</name>
    <name type="common">Asiatic mangrove</name>
    <dbReference type="NCBI Taxonomy" id="61149"/>
    <lineage>
        <taxon>Eukaryota</taxon>
        <taxon>Viridiplantae</taxon>
        <taxon>Streptophyta</taxon>
        <taxon>Embryophyta</taxon>
        <taxon>Tracheophyta</taxon>
        <taxon>Spermatophyta</taxon>
        <taxon>Magnoliopsida</taxon>
        <taxon>eudicotyledons</taxon>
        <taxon>Gunneridae</taxon>
        <taxon>Pentapetalae</taxon>
        <taxon>rosids</taxon>
        <taxon>fabids</taxon>
        <taxon>Malpighiales</taxon>
        <taxon>Rhizophoraceae</taxon>
        <taxon>Rhizophora</taxon>
    </lineage>
</organism>
<sequence length="25" mass="2536">MTIMVTNVKGLGGISMAVMLNLGNA</sequence>
<evidence type="ECO:0000313" key="1">
    <source>
        <dbReference type="EMBL" id="MBX55499.1"/>
    </source>
</evidence>
<proteinExistence type="predicted"/>
<name>A0A2P2PLI5_RHIMU</name>
<dbReference type="AlphaFoldDB" id="A0A2P2PLI5"/>
<reference evidence="1" key="1">
    <citation type="submission" date="2018-02" db="EMBL/GenBank/DDBJ databases">
        <title>Rhizophora mucronata_Transcriptome.</title>
        <authorList>
            <person name="Meera S.P."/>
            <person name="Sreeshan A."/>
            <person name="Augustine A."/>
        </authorList>
    </citation>
    <scope>NUCLEOTIDE SEQUENCE</scope>
    <source>
        <tissue evidence="1">Leaf</tissue>
    </source>
</reference>
<dbReference type="EMBL" id="GGEC01075015">
    <property type="protein sequence ID" value="MBX55499.1"/>
    <property type="molecule type" value="Transcribed_RNA"/>
</dbReference>
<protein>
    <submittedName>
        <fullName evidence="1">Uncharacterized protein</fullName>
    </submittedName>
</protein>